<sequence length="465" mass="54001">MTRRKRNYSRRKTENTRRKESRPSQIRIVKDDENLTPREISRRKRSRRERERVYKRRRIILSALAVLLIVIPSFFIIKRLNTYAKTGYPAFRDEVLDDLSKTAFISSTEGRSLTSAEKSADFDILYETIVKNFAVDKSNAESFGEFTKKSDEYRKKITSSKTDQDFFMLLGEYLSLINDSYTKILDKDSYTDLFNYYKNKTGSAMKEILENPQVVNRYKRIINDKNVNEASVGIESGYVLRISLPNFRVNDLKKIIDEVIKNVTAAPGISTMVIDLSDNNSLNNLFVNEFAKYFIHQDYTKKDLIFYRGNLIENNLKDIKSDENSPYQTAFVKNLSSKYKEKIEHFDLDPYMYYDQVSLKIKKDPTFASRNIYILTNSNTANEAIKLASILKESSNAYVVKNALDPNPTAEDRIYEFPPSLFVLDHSGLIISLNTARSENPNRYLEYNQRINSKYPISSILSIIG</sequence>
<keyword evidence="2" id="KW-0812">Transmembrane</keyword>
<dbReference type="Gene3D" id="3.30.750.44">
    <property type="match status" value="1"/>
</dbReference>
<dbReference type="EMBL" id="JAIPME010000002">
    <property type="protein sequence ID" value="MBZ2387140.1"/>
    <property type="molecule type" value="Genomic_DNA"/>
</dbReference>
<evidence type="ECO:0000256" key="2">
    <source>
        <dbReference type="SAM" id="Phobius"/>
    </source>
</evidence>
<evidence type="ECO:0000313" key="3">
    <source>
        <dbReference type="EMBL" id="MBZ2387140.1"/>
    </source>
</evidence>
<protein>
    <submittedName>
        <fullName evidence="3">Peptidase S41</fullName>
    </submittedName>
</protein>
<comment type="caution">
    <text evidence="3">The sequence shown here is derived from an EMBL/GenBank/DDBJ whole genome shotgun (WGS) entry which is preliminary data.</text>
</comment>
<feature type="compositionally biased region" description="Basic and acidic residues" evidence="1">
    <location>
        <begin position="11"/>
        <end position="24"/>
    </location>
</feature>
<keyword evidence="4" id="KW-1185">Reference proteome</keyword>
<feature type="transmembrane region" description="Helical" evidence="2">
    <location>
        <begin position="59"/>
        <end position="77"/>
    </location>
</feature>
<name>A0ABS7T026_9FIRM</name>
<feature type="compositionally biased region" description="Basic residues" evidence="1">
    <location>
        <begin position="1"/>
        <end position="10"/>
    </location>
</feature>
<keyword evidence="2" id="KW-0472">Membrane</keyword>
<feature type="region of interest" description="Disordered" evidence="1">
    <location>
        <begin position="1"/>
        <end position="24"/>
    </location>
</feature>
<evidence type="ECO:0000256" key="1">
    <source>
        <dbReference type="SAM" id="MobiDB-lite"/>
    </source>
</evidence>
<dbReference type="RefSeq" id="WP_223420041.1">
    <property type="nucleotide sequence ID" value="NZ_JAIPME010000002.1"/>
</dbReference>
<dbReference type="InterPro" id="IPR029045">
    <property type="entry name" value="ClpP/crotonase-like_dom_sf"/>
</dbReference>
<proteinExistence type="predicted"/>
<dbReference type="Proteomes" id="UP000734271">
    <property type="component" value="Unassembled WGS sequence"/>
</dbReference>
<accession>A0ABS7T026</accession>
<reference evidence="3 4" key="1">
    <citation type="submission" date="2021-08" db="EMBL/GenBank/DDBJ databases">
        <title>FDA dAtabase for Regulatory Grade micrObial Sequences (FDA-ARGOS): Supporting development and validation of Infectious Disease Dx tests.</title>
        <authorList>
            <person name="Sproer C."/>
            <person name="Gronow S."/>
            <person name="Severitt S."/>
            <person name="Schroder I."/>
            <person name="Tallon L."/>
            <person name="Sadzewicz L."/>
            <person name="Zhao X."/>
            <person name="Boylan J."/>
            <person name="Ott S."/>
            <person name="Bowen H."/>
            <person name="Vavikolanu K."/>
            <person name="Hazen T."/>
            <person name="Aluvathingal J."/>
            <person name="Nadendla S."/>
            <person name="Lowell S."/>
            <person name="Myers T."/>
            <person name="Yan Y."/>
            <person name="Sichtig H."/>
        </authorList>
    </citation>
    <scope>NUCLEOTIDE SEQUENCE [LARGE SCALE GENOMIC DNA]</scope>
    <source>
        <strain evidence="3 4">FDAARGOS_1460</strain>
    </source>
</reference>
<keyword evidence="2" id="KW-1133">Transmembrane helix</keyword>
<evidence type="ECO:0000313" key="4">
    <source>
        <dbReference type="Proteomes" id="UP000734271"/>
    </source>
</evidence>
<gene>
    <name evidence="3" type="ORF">K8P03_07575</name>
</gene>
<dbReference type="SUPFAM" id="SSF52096">
    <property type="entry name" value="ClpP/crotonase"/>
    <property type="match status" value="1"/>
</dbReference>
<organism evidence="3 4">
    <name type="scientific">Anaerococcus murdochii</name>
    <dbReference type="NCBI Taxonomy" id="411577"/>
    <lineage>
        <taxon>Bacteria</taxon>
        <taxon>Bacillati</taxon>
        <taxon>Bacillota</taxon>
        <taxon>Tissierellia</taxon>
        <taxon>Tissierellales</taxon>
        <taxon>Peptoniphilaceae</taxon>
        <taxon>Anaerococcus</taxon>
    </lineage>
</organism>
<dbReference type="Gene3D" id="3.90.226.10">
    <property type="entry name" value="2-enoyl-CoA Hydratase, Chain A, domain 1"/>
    <property type="match status" value="1"/>
</dbReference>